<feature type="coiled-coil region" evidence="5">
    <location>
        <begin position="478"/>
        <end position="512"/>
    </location>
</feature>
<accession>A0A1S3MGF5</accession>
<feature type="compositionally biased region" description="Polar residues" evidence="6">
    <location>
        <begin position="1080"/>
        <end position="1089"/>
    </location>
</feature>
<feature type="region of interest" description="Disordered" evidence="6">
    <location>
        <begin position="514"/>
        <end position="533"/>
    </location>
</feature>
<evidence type="ECO:0000256" key="6">
    <source>
        <dbReference type="SAM" id="MobiDB-lite"/>
    </source>
</evidence>
<proteinExistence type="predicted"/>
<feature type="compositionally biased region" description="Basic and acidic residues" evidence="6">
    <location>
        <begin position="59"/>
        <end position="69"/>
    </location>
</feature>
<dbReference type="GO" id="GO:0005615">
    <property type="term" value="C:extracellular space"/>
    <property type="evidence" value="ECO:0007669"/>
    <property type="project" value="InterPro"/>
</dbReference>
<comment type="subcellular location">
    <subcellularLocation>
        <location evidence="1">Membrane</location>
    </subcellularLocation>
</comment>
<feature type="region of interest" description="Disordered" evidence="6">
    <location>
        <begin position="1"/>
        <end position="108"/>
    </location>
</feature>
<feature type="compositionally biased region" description="Low complexity" evidence="6">
    <location>
        <begin position="1113"/>
        <end position="1143"/>
    </location>
</feature>
<evidence type="ECO:0000256" key="5">
    <source>
        <dbReference type="SAM" id="Coils"/>
    </source>
</evidence>
<gene>
    <name evidence="9" type="primary">LOC106572468</name>
</gene>
<feature type="compositionally biased region" description="Polar residues" evidence="6">
    <location>
        <begin position="1179"/>
        <end position="1193"/>
    </location>
</feature>
<feature type="domain" description="SOGA coiled-coil" evidence="7">
    <location>
        <begin position="406"/>
        <end position="502"/>
    </location>
</feature>
<dbReference type="Proteomes" id="UP001652741">
    <property type="component" value="Chromosome ssa15"/>
</dbReference>
<feature type="compositionally biased region" description="Basic and acidic residues" evidence="6">
    <location>
        <begin position="376"/>
        <end position="385"/>
    </location>
</feature>
<feature type="compositionally biased region" description="Polar residues" evidence="6">
    <location>
        <begin position="135"/>
        <end position="148"/>
    </location>
</feature>
<keyword evidence="8" id="KW-1185">Reference proteome</keyword>
<feature type="compositionally biased region" description="Basic and acidic residues" evidence="6">
    <location>
        <begin position="881"/>
        <end position="891"/>
    </location>
</feature>
<dbReference type="GO" id="GO:0010506">
    <property type="term" value="P:regulation of autophagy"/>
    <property type="evidence" value="ECO:0007669"/>
    <property type="project" value="InterPro"/>
</dbReference>
<dbReference type="Bgee" id="ENSSSAG00000073542">
    <property type="expression patterns" value="Expressed in camera-type eye and 6 other cell types or tissues"/>
</dbReference>
<dbReference type="KEGG" id="sasa:106572468"/>
<protein>
    <submittedName>
        <fullName evidence="9">Protein SOGA1</fullName>
    </submittedName>
</protein>
<feature type="region of interest" description="Disordered" evidence="6">
    <location>
        <begin position="1276"/>
        <end position="1300"/>
    </location>
</feature>
<feature type="region of interest" description="Disordered" evidence="6">
    <location>
        <begin position="1066"/>
        <end position="1202"/>
    </location>
</feature>
<feature type="region of interest" description="Disordered" evidence="6">
    <location>
        <begin position="135"/>
        <end position="172"/>
    </location>
</feature>
<evidence type="ECO:0000313" key="9">
    <source>
        <dbReference type="RefSeq" id="XP_014002154.1"/>
    </source>
</evidence>
<reference evidence="9" key="1">
    <citation type="submission" date="2025-08" db="UniProtKB">
        <authorList>
            <consortium name="RefSeq"/>
        </authorList>
    </citation>
    <scope>IDENTIFICATION</scope>
</reference>
<name>A0A1S3MGF5_SALSA</name>
<evidence type="ECO:0000313" key="8">
    <source>
        <dbReference type="Proteomes" id="UP001652741"/>
    </source>
</evidence>
<feature type="region of interest" description="Disordered" evidence="6">
    <location>
        <begin position="861"/>
        <end position="895"/>
    </location>
</feature>
<dbReference type="OrthoDB" id="10036174at2759"/>
<feature type="compositionally biased region" description="Basic and acidic residues" evidence="6">
    <location>
        <begin position="153"/>
        <end position="163"/>
    </location>
</feature>
<dbReference type="OMA" id="TWARPIN"/>
<organism evidence="8 9">
    <name type="scientific">Salmo salar</name>
    <name type="common">Atlantic salmon</name>
    <dbReference type="NCBI Taxonomy" id="8030"/>
    <lineage>
        <taxon>Eukaryota</taxon>
        <taxon>Metazoa</taxon>
        <taxon>Chordata</taxon>
        <taxon>Craniata</taxon>
        <taxon>Vertebrata</taxon>
        <taxon>Euteleostomi</taxon>
        <taxon>Actinopterygii</taxon>
        <taxon>Neopterygii</taxon>
        <taxon>Teleostei</taxon>
        <taxon>Protacanthopterygii</taxon>
        <taxon>Salmoniformes</taxon>
        <taxon>Salmonidae</taxon>
        <taxon>Salmoninae</taxon>
        <taxon>Salmo</taxon>
    </lineage>
</organism>
<dbReference type="PANTHER" id="PTHR15742">
    <property type="entry name" value="GIRDIN"/>
    <property type="match status" value="1"/>
</dbReference>
<dbReference type="GeneID" id="106572468"/>
<evidence type="ECO:0000256" key="4">
    <source>
        <dbReference type="ARBA" id="ARBA00023136"/>
    </source>
</evidence>
<evidence type="ECO:0000256" key="3">
    <source>
        <dbReference type="ARBA" id="ARBA00023054"/>
    </source>
</evidence>
<evidence type="ECO:0000256" key="2">
    <source>
        <dbReference type="ARBA" id="ARBA00022553"/>
    </source>
</evidence>
<keyword evidence="4" id="KW-0472">Membrane</keyword>
<dbReference type="InterPro" id="IPR027881">
    <property type="entry name" value="SOGA_CC"/>
</dbReference>
<feature type="compositionally biased region" description="Polar residues" evidence="6">
    <location>
        <begin position="95"/>
        <end position="106"/>
    </location>
</feature>
<sequence>MNSRDVDSPVPRQAHRGQRQPKAQQGVSMKKKRTPSNAPPKHAPSSSRSTWTVRRIMGKGKEIKLEKGKRTGRCAPSVTECQKNLSTPRKRYDASNASEDLSNDSGCVSGKLSYSDRSSDISDCMEGFLTALGGNQLSADTPSPSCETGPSGGEREANRDRSRGNAHISVRDMSTGGSAFKRLGLSQDNSIMHSVGDGNHSPGCGGSVLASLPSLNVSGASMVYSELTRELVDETHEDLVRENDDLRSENEYLKDEMEEMRCEMLEMRDLFLEDELCQLQELRLQLEQANKLCRILQYRLRKAERRSLRVAQTGQVEGELVRSLEHDVKVAKTVSLRLHNELESVQQKTSRLEWENEALRERQQELEVAKQVQQDAMEKARESSLKRKNVRSPTSKTEKKLSPQDDSADLKCQLHFAKEESALMCKKLTKMVSESEYMHEVLSKYRSAYGDVDAAAHSSEGGTAKSPHTREAEVKVHLRLVEEEAMLLSRRIVELEVENHGLRAEMSDMRESVIGGGGEEEEEQPQKGARDNGDLPLLYVRDVEDCEQSLRMECMQFEQEKGEEQRRSVIECSQEEVMEIHRRDQPQTERLSPLSQIPREGSVGGEWEPLDNQQCYTHRGSVAHALNVKDHEALLALRDHACLVTSAIQLFVSPAKNGHSSPPLSPHISRAKSYPQGKAQPLALDPLMQGHLYEALELLQAMLLALMGRVELLVTQGGELRVEGNWDPTAIPSLADQDTQNNTEVSAKKETGEGLRTAVVKERVRRATQSDHLDSCRDPMMKLTLKVLWVLHQRSVRKRSGLEGKESRDLMTMSILHGLLQYLGTELQDSEDSMAGQDAKATWASDWKGLVSKMECSMGKTEAQEYPDQPGHARGTQSEITETRNKTKPDRSTLGSKKKNWCYLSQEAAQLDREDPFKTWDHPIMPPSFPNLNLDQLTLDSSRTAPEKTVLRIYYSPPSARRVHLAHLRHITNTDRNSTTSVISARLSTSQSSLTPLCLRLSANLSDDMKEMTASLRQAVHSSSPERRKGRVIVSGGWTVDVATTGTQTQMYPQMVSVGLQMDGPDSVTAVRGNPLRLSARSQQISTSLERLPGRTKRSKSGSTSPKMYRRYSASASSSSSISPSSTTGFTTTSNSSTSSSATPGREGVLWSLSHRGPAGPTWARPINPRAGPGLIHHSTINSELSSGGNNTKPTRKPGGANRYGLVTEFLRKMSGRADKPAQATAPGGGQKGKCSPTHKTLEVVPTRPPAAPVDRNDSIARIRNQRFMKQREEACRGQKEDNCPSQAHSQKQAFRRDMSLESNVTLEDGNYDCSSSKSLSFCFARSSRLGPDQATAK</sequence>
<dbReference type="PANTHER" id="PTHR15742:SF1">
    <property type="entry name" value="PROTEIN SOGA1"/>
    <property type="match status" value="1"/>
</dbReference>
<evidence type="ECO:0000259" key="7">
    <source>
        <dbReference type="Pfam" id="PF11365"/>
    </source>
</evidence>
<evidence type="ECO:0000256" key="1">
    <source>
        <dbReference type="ARBA" id="ARBA00004370"/>
    </source>
</evidence>
<dbReference type="GO" id="GO:0016020">
    <property type="term" value="C:membrane"/>
    <property type="evidence" value="ECO:0007669"/>
    <property type="project" value="UniProtKB-SubCell"/>
</dbReference>
<dbReference type="InterPro" id="IPR049885">
    <property type="entry name" value="MTCL1-3"/>
</dbReference>
<feature type="region of interest" description="Disordered" evidence="6">
    <location>
        <begin position="370"/>
        <end position="407"/>
    </location>
</feature>
<feature type="region of interest" description="Disordered" evidence="6">
    <location>
        <begin position="579"/>
        <end position="610"/>
    </location>
</feature>
<feature type="compositionally biased region" description="Basic and acidic residues" evidence="6">
    <location>
        <begin position="524"/>
        <end position="533"/>
    </location>
</feature>
<dbReference type="Pfam" id="PF11365">
    <property type="entry name" value="SOGA"/>
    <property type="match status" value="1"/>
</dbReference>
<keyword evidence="2" id="KW-0597">Phosphoprotein</keyword>
<dbReference type="RefSeq" id="XP_014002154.1">
    <property type="nucleotide sequence ID" value="XM_014146679.2"/>
</dbReference>
<dbReference type="PaxDb" id="8030-ENSSSAP00000097614"/>
<feature type="coiled-coil region" evidence="5">
    <location>
        <begin position="229"/>
        <end position="306"/>
    </location>
</feature>
<feature type="compositionally biased region" description="Polar residues" evidence="6">
    <location>
        <begin position="1284"/>
        <end position="1293"/>
    </location>
</feature>
<feature type="region of interest" description="Disordered" evidence="6">
    <location>
        <begin position="1217"/>
        <end position="1255"/>
    </location>
</feature>
<keyword evidence="3 5" id="KW-0175">Coiled coil</keyword>